<dbReference type="GO" id="GO:0003677">
    <property type="term" value="F:DNA binding"/>
    <property type="evidence" value="ECO:0007669"/>
    <property type="project" value="InterPro"/>
</dbReference>
<protein>
    <recommendedName>
        <fullName evidence="1">SpoVT-AbrB domain-containing protein</fullName>
    </recommendedName>
</protein>
<comment type="caution">
    <text evidence="2">The sequence shown here is derived from an EMBL/GenBank/DDBJ whole genome shotgun (WGS) entry which is preliminary data.</text>
</comment>
<dbReference type="PANTHER" id="PTHR40516:SF1">
    <property type="entry name" value="ANTITOXIN CHPS-RELATED"/>
    <property type="match status" value="1"/>
</dbReference>
<dbReference type="InterPro" id="IPR037914">
    <property type="entry name" value="SpoVT-AbrB_sf"/>
</dbReference>
<evidence type="ECO:0000259" key="1">
    <source>
        <dbReference type="SMART" id="SM00966"/>
    </source>
</evidence>
<name>A0A1F6WN87_9BACT</name>
<dbReference type="SMART" id="SM00966">
    <property type="entry name" value="SpoVT_AbrB"/>
    <property type="match status" value="1"/>
</dbReference>
<dbReference type="AlphaFoldDB" id="A0A1F6WN87"/>
<dbReference type="Proteomes" id="UP000178184">
    <property type="component" value="Unassembled WGS sequence"/>
</dbReference>
<gene>
    <name evidence="2" type="ORF">A2903_01190</name>
</gene>
<dbReference type="EMBL" id="MFUO01000029">
    <property type="protein sequence ID" value="OGI83361.1"/>
    <property type="molecule type" value="Genomic_DNA"/>
</dbReference>
<evidence type="ECO:0000313" key="2">
    <source>
        <dbReference type="EMBL" id="OGI83361.1"/>
    </source>
</evidence>
<dbReference type="PANTHER" id="PTHR40516">
    <property type="entry name" value="ANTITOXIN CHPS-RELATED"/>
    <property type="match status" value="1"/>
</dbReference>
<feature type="domain" description="SpoVT-AbrB" evidence="1">
    <location>
        <begin position="6"/>
        <end position="51"/>
    </location>
</feature>
<reference evidence="2 3" key="1">
    <citation type="journal article" date="2016" name="Nat. Commun.">
        <title>Thousands of microbial genomes shed light on interconnected biogeochemical processes in an aquifer system.</title>
        <authorList>
            <person name="Anantharaman K."/>
            <person name="Brown C.T."/>
            <person name="Hug L.A."/>
            <person name="Sharon I."/>
            <person name="Castelle C.J."/>
            <person name="Probst A.J."/>
            <person name="Thomas B.C."/>
            <person name="Singh A."/>
            <person name="Wilkins M.J."/>
            <person name="Karaoz U."/>
            <person name="Brodie E.L."/>
            <person name="Williams K.H."/>
            <person name="Hubbard S.S."/>
            <person name="Banfield J.F."/>
        </authorList>
    </citation>
    <scope>NUCLEOTIDE SEQUENCE [LARGE SCALE GENOMIC DNA]</scope>
</reference>
<accession>A0A1F6WN87</accession>
<dbReference type="InterPro" id="IPR039052">
    <property type="entry name" value="Antitox_PemI-like"/>
</dbReference>
<sequence length="83" mass="9440">MTTTIQKWGNSLGVRIPKNIVENSGFKAGGRISIFEKNGVIVLEKVLEKKSKLLDLKKVMKNCKPETYHKEVDWGQPVGKEIW</sequence>
<evidence type="ECO:0000313" key="3">
    <source>
        <dbReference type="Proteomes" id="UP000178184"/>
    </source>
</evidence>
<dbReference type="GO" id="GO:0097351">
    <property type="term" value="F:toxin sequestering activity"/>
    <property type="evidence" value="ECO:0007669"/>
    <property type="project" value="InterPro"/>
</dbReference>
<dbReference type="Gene3D" id="2.10.260.10">
    <property type="match status" value="1"/>
</dbReference>
<organism evidence="2 3">
    <name type="scientific">Candidatus Nomurabacteria bacterium RIFCSPLOWO2_01_FULL_33_17</name>
    <dbReference type="NCBI Taxonomy" id="1801764"/>
    <lineage>
        <taxon>Bacteria</taxon>
        <taxon>Candidatus Nomuraibacteriota</taxon>
    </lineage>
</organism>
<proteinExistence type="predicted"/>
<dbReference type="InterPro" id="IPR007159">
    <property type="entry name" value="SpoVT-AbrB_dom"/>
</dbReference>
<dbReference type="Pfam" id="PF04014">
    <property type="entry name" value="MazE_antitoxin"/>
    <property type="match status" value="1"/>
</dbReference>
<dbReference type="SUPFAM" id="SSF89447">
    <property type="entry name" value="AbrB/MazE/MraZ-like"/>
    <property type="match status" value="1"/>
</dbReference>
<dbReference type="STRING" id="1801764.A2903_01190"/>